<keyword evidence="8 14" id="KW-0963">Cytoplasm</keyword>
<keyword evidence="12 14" id="KW-0067">ATP-binding</keyword>
<keyword evidence="11 14" id="KW-0418">Kinase</keyword>
<evidence type="ECO:0000256" key="10">
    <source>
        <dbReference type="ARBA" id="ARBA00022741"/>
    </source>
</evidence>
<feature type="binding site" evidence="14 15">
    <location>
        <begin position="21"/>
        <end position="23"/>
    </location>
    <ligand>
        <name>substrate</name>
    </ligand>
</feature>
<dbReference type="PANTHER" id="PTHR11406:SF23">
    <property type="entry name" value="PHOSPHOGLYCERATE KINASE 1, CHLOROPLASTIC-RELATED"/>
    <property type="match status" value="1"/>
</dbReference>
<comment type="pathway">
    <text evidence="3 14">Carbohydrate degradation; glycolysis; pyruvate from D-glyceraldehyde 3-phosphate: step 2/5.</text>
</comment>
<dbReference type="GO" id="GO:0006094">
    <property type="term" value="P:gluconeogenesis"/>
    <property type="evidence" value="ECO:0007669"/>
    <property type="project" value="TreeGrafter"/>
</dbReference>
<sequence length="392" mass="41876">MPAINMTDLDLNGKRVLIRLDLNVPLDGKSITSTVRIDASIPTIQYALDQGATVLIMSHLGRPSEGSFDPTYSLAPVVEYLNGKLNKPVKLINDYLQGVDNNQEQVTVLENVRFNIGETANDPQLSQQLAALCDVFVNDAFGTVHRAHASTHGVAQYAPIAAAGPLLIKELQALSQIIAQPESPLVAIVGGAKVSSKLTVLDALANFADVIIVGGGIANTFIAAEGYNVGKSLYEPALIDEAKRLQQKTKVVYATDVVVTKQAFNEWHDQSDCQIKSISDIATDESIVDCGPETSHHISQLLSQAKTILWNGPMGVFEFDAFAKGTEVMAQAIANSQAYSVAGGGDTLAAIDKWHLADQVSYISTGGGAFLNFIEGKSLPALDILESCAEQR</sequence>
<dbReference type="OrthoDB" id="9808460at2"/>
<feature type="binding site" evidence="14 16">
    <location>
        <position position="197"/>
    </location>
    <ligand>
        <name>ATP</name>
        <dbReference type="ChEBI" id="CHEBI:30616"/>
    </ligand>
</feature>
<feature type="binding site" evidence="15">
    <location>
        <position position="146"/>
    </location>
    <ligand>
        <name>(2R)-3-phosphoglycerate</name>
        <dbReference type="ChEBI" id="CHEBI:58272"/>
    </ligand>
</feature>
<comment type="subcellular location">
    <subcellularLocation>
        <location evidence="2 14">Cytoplasm</location>
    </subcellularLocation>
</comment>
<dbReference type="InterPro" id="IPR036043">
    <property type="entry name" value="Phosphoglycerate_kinase_sf"/>
</dbReference>
<evidence type="ECO:0000256" key="14">
    <source>
        <dbReference type="HAMAP-Rule" id="MF_00145"/>
    </source>
</evidence>
<evidence type="ECO:0000256" key="12">
    <source>
        <dbReference type="ARBA" id="ARBA00022840"/>
    </source>
</evidence>
<evidence type="ECO:0000256" key="2">
    <source>
        <dbReference type="ARBA" id="ARBA00004496"/>
    </source>
</evidence>
<dbReference type="EMBL" id="CP026604">
    <property type="protein sequence ID" value="AWB65484.1"/>
    <property type="molecule type" value="Genomic_DNA"/>
</dbReference>
<dbReference type="KEGG" id="cate:C2869_03115"/>
<dbReference type="SUPFAM" id="SSF53748">
    <property type="entry name" value="Phosphoglycerate kinase"/>
    <property type="match status" value="1"/>
</dbReference>
<reference evidence="18 19" key="1">
    <citation type="submission" date="2018-01" db="EMBL/GenBank/DDBJ databases">
        <title>Genome sequence of a Cantenovulum-like bacteria.</title>
        <authorList>
            <person name="Tan W.R."/>
            <person name="Lau N.-S."/>
            <person name="Go F."/>
            <person name="Amirul A.-A.A."/>
        </authorList>
    </citation>
    <scope>NUCLEOTIDE SEQUENCE [LARGE SCALE GENOMIC DNA]</scope>
    <source>
        <strain evidence="18 19">CCB-QB4</strain>
    </source>
</reference>
<organism evidence="18 19">
    <name type="scientific">Saccharobesus litoralis</name>
    <dbReference type="NCBI Taxonomy" id="2172099"/>
    <lineage>
        <taxon>Bacteria</taxon>
        <taxon>Pseudomonadati</taxon>
        <taxon>Pseudomonadota</taxon>
        <taxon>Gammaproteobacteria</taxon>
        <taxon>Alteromonadales</taxon>
        <taxon>Alteromonadaceae</taxon>
        <taxon>Saccharobesus</taxon>
    </lineage>
</organism>
<evidence type="ECO:0000313" key="19">
    <source>
        <dbReference type="Proteomes" id="UP000244441"/>
    </source>
</evidence>
<feature type="binding site" evidence="14 16">
    <location>
        <begin position="344"/>
        <end position="347"/>
    </location>
    <ligand>
        <name>ATP</name>
        <dbReference type="ChEBI" id="CHEBI:30616"/>
    </ligand>
</feature>
<dbReference type="FunFam" id="3.40.50.1260:FF:000001">
    <property type="entry name" value="Phosphoglycerate kinase"/>
    <property type="match status" value="1"/>
</dbReference>
<dbReference type="GO" id="GO:0006096">
    <property type="term" value="P:glycolytic process"/>
    <property type="evidence" value="ECO:0007669"/>
    <property type="project" value="UniProtKB-UniRule"/>
</dbReference>
<dbReference type="PANTHER" id="PTHR11406">
    <property type="entry name" value="PHOSPHOGLYCERATE KINASE"/>
    <property type="match status" value="1"/>
</dbReference>
<name>A0A2S0VMN5_9ALTE</name>
<dbReference type="GO" id="GO:0005524">
    <property type="term" value="F:ATP binding"/>
    <property type="evidence" value="ECO:0007669"/>
    <property type="project" value="UniProtKB-KW"/>
</dbReference>
<dbReference type="GO" id="GO:0004618">
    <property type="term" value="F:phosphoglycerate kinase activity"/>
    <property type="evidence" value="ECO:0007669"/>
    <property type="project" value="UniProtKB-UniRule"/>
</dbReference>
<dbReference type="InterPro" id="IPR015824">
    <property type="entry name" value="Phosphoglycerate_kinase_N"/>
</dbReference>
<gene>
    <name evidence="14 18" type="primary">pgk</name>
    <name evidence="18" type="ORF">C2869_03115</name>
</gene>
<dbReference type="AlphaFoldDB" id="A0A2S0VMN5"/>
<comment type="catalytic activity">
    <reaction evidence="1 14 17">
        <text>(2R)-3-phosphoglycerate + ATP = (2R)-3-phospho-glyceroyl phosphate + ADP</text>
        <dbReference type="Rhea" id="RHEA:14801"/>
        <dbReference type="ChEBI" id="CHEBI:30616"/>
        <dbReference type="ChEBI" id="CHEBI:57604"/>
        <dbReference type="ChEBI" id="CHEBI:58272"/>
        <dbReference type="ChEBI" id="CHEBI:456216"/>
        <dbReference type="EC" id="2.7.2.3"/>
    </reaction>
</comment>
<evidence type="ECO:0000256" key="3">
    <source>
        <dbReference type="ARBA" id="ARBA00004838"/>
    </source>
</evidence>
<dbReference type="InterPro" id="IPR015911">
    <property type="entry name" value="Phosphoglycerate_kinase_CS"/>
</dbReference>
<dbReference type="FunFam" id="3.40.50.1260:FF:000002">
    <property type="entry name" value="Phosphoglycerate kinase"/>
    <property type="match status" value="1"/>
</dbReference>
<evidence type="ECO:0000256" key="8">
    <source>
        <dbReference type="ARBA" id="ARBA00022490"/>
    </source>
</evidence>
<dbReference type="GO" id="GO:0043531">
    <property type="term" value="F:ADP binding"/>
    <property type="evidence" value="ECO:0007669"/>
    <property type="project" value="TreeGrafter"/>
</dbReference>
<proteinExistence type="inferred from homology"/>
<dbReference type="Gene3D" id="3.40.50.1260">
    <property type="entry name" value="Phosphoglycerate kinase, N-terminal domain"/>
    <property type="match status" value="2"/>
</dbReference>
<comment type="subunit">
    <text evidence="5 14">Monomer.</text>
</comment>
<evidence type="ECO:0000256" key="6">
    <source>
        <dbReference type="ARBA" id="ARBA00013061"/>
    </source>
</evidence>
<feature type="binding site" evidence="14 15">
    <location>
        <begin position="59"/>
        <end position="62"/>
    </location>
    <ligand>
        <name>substrate</name>
    </ligand>
</feature>
<dbReference type="GO" id="GO:0005829">
    <property type="term" value="C:cytosol"/>
    <property type="evidence" value="ECO:0007669"/>
    <property type="project" value="TreeGrafter"/>
</dbReference>
<dbReference type="EC" id="2.7.2.3" evidence="6 14"/>
<dbReference type="RefSeq" id="WP_108601560.1">
    <property type="nucleotide sequence ID" value="NZ_CP026604.1"/>
</dbReference>
<dbReference type="PIRSF" id="PIRSF000724">
    <property type="entry name" value="Pgk"/>
    <property type="match status" value="1"/>
</dbReference>
<evidence type="ECO:0000256" key="17">
    <source>
        <dbReference type="RuleBase" id="RU000532"/>
    </source>
</evidence>
<evidence type="ECO:0000256" key="16">
    <source>
        <dbReference type="PIRSR" id="PIRSR000724-2"/>
    </source>
</evidence>
<evidence type="ECO:0000256" key="4">
    <source>
        <dbReference type="ARBA" id="ARBA00008982"/>
    </source>
</evidence>
<evidence type="ECO:0000256" key="7">
    <source>
        <dbReference type="ARBA" id="ARBA00016471"/>
    </source>
</evidence>
<feature type="binding site" evidence="14">
    <location>
        <position position="146"/>
    </location>
    <ligand>
        <name>substrate</name>
    </ligand>
</feature>
<comment type="similarity">
    <text evidence="4 14 17">Belongs to the phosphoglycerate kinase family.</text>
</comment>
<comment type="caution">
    <text evidence="14">Lacks conserved residue(s) required for the propagation of feature annotation.</text>
</comment>
<evidence type="ECO:0000256" key="15">
    <source>
        <dbReference type="PIRSR" id="PIRSR000724-1"/>
    </source>
</evidence>
<keyword evidence="9 14" id="KW-0808">Transferase</keyword>
<dbReference type="Proteomes" id="UP000244441">
    <property type="component" value="Chromosome"/>
</dbReference>
<accession>A0A2S0VMN5</accession>
<feature type="binding site" evidence="14 16">
    <location>
        <position position="318"/>
    </location>
    <ligand>
        <name>ATP</name>
        <dbReference type="ChEBI" id="CHEBI:30616"/>
    </ligand>
</feature>
<keyword evidence="10 14" id="KW-0547">Nucleotide-binding</keyword>
<dbReference type="UniPathway" id="UPA00109">
    <property type="reaction ID" value="UER00185"/>
</dbReference>
<keyword evidence="13 14" id="KW-0324">Glycolysis</keyword>
<evidence type="ECO:0000256" key="9">
    <source>
        <dbReference type="ARBA" id="ARBA00022679"/>
    </source>
</evidence>
<feature type="binding site" evidence="15">
    <location>
        <position position="113"/>
    </location>
    <ligand>
        <name>(2R)-3-phosphoglycerate</name>
        <dbReference type="ChEBI" id="CHEBI:58272"/>
    </ligand>
</feature>
<evidence type="ECO:0000256" key="13">
    <source>
        <dbReference type="ARBA" id="ARBA00023152"/>
    </source>
</evidence>
<dbReference type="PROSITE" id="PS00111">
    <property type="entry name" value="PGLYCERATE_KINASE"/>
    <property type="match status" value="1"/>
</dbReference>
<evidence type="ECO:0000313" key="18">
    <source>
        <dbReference type="EMBL" id="AWB65484.1"/>
    </source>
</evidence>
<feature type="binding site" evidence="14">
    <location>
        <position position="113"/>
    </location>
    <ligand>
        <name>substrate</name>
    </ligand>
</feature>
<evidence type="ECO:0000256" key="11">
    <source>
        <dbReference type="ARBA" id="ARBA00022777"/>
    </source>
</evidence>
<dbReference type="Pfam" id="PF00162">
    <property type="entry name" value="PGK"/>
    <property type="match status" value="1"/>
</dbReference>
<evidence type="ECO:0000256" key="1">
    <source>
        <dbReference type="ARBA" id="ARBA00000642"/>
    </source>
</evidence>
<dbReference type="HAMAP" id="MF_00145">
    <property type="entry name" value="Phosphoglyc_kinase"/>
    <property type="match status" value="1"/>
</dbReference>
<keyword evidence="19" id="KW-1185">Reference proteome</keyword>
<feature type="binding site" evidence="15">
    <location>
        <position position="36"/>
    </location>
    <ligand>
        <name>(2R)-3-phosphoglycerate</name>
        <dbReference type="ChEBI" id="CHEBI:58272"/>
    </ligand>
</feature>
<dbReference type="InterPro" id="IPR001576">
    <property type="entry name" value="Phosphoglycerate_kinase"/>
</dbReference>
<protein>
    <recommendedName>
        <fullName evidence="7 14">Phosphoglycerate kinase</fullName>
        <ecNumber evidence="6 14">2.7.2.3</ecNumber>
    </recommendedName>
</protein>
<feature type="binding site" evidence="14">
    <location>
        <position position="36"/>
    </location>
    <ligand>
        <name>substrate</name>
    </ligand>
</feature>
<dbReference type="PRINTS" id="PR00477">
    <property type="entry name" value="PHGLYCKINASE"/>
</dbReference>
<evidence type="ECO:0000256" key="5">
    <source>
        <dbReference type="ARBA" id="ARBA00011245"/>
    </source>
</evidence>